<name>A0A154PS33_DUFNO</name>
<evidence type="ECO:0000313" key="1">
    <source>
        <dbReference type="EMBL" id="KZC14154.1"/>
    </source>
</evidence>
<organism evidence="1 2">
    <name type="scientific">Dufourea novaeangliae</name>
    <name type="common">Sweat bee</name>
    <dbReference type="NCBI Taxonomy" id="178035"/>
    <lineage>
        <taxon>Eukaryota</taxon>
        <taxon>Metazoa</taxon>
        <taxon>Ecdysozoa</taxon>
        <taxon>Arthropoda</taxon>
        <taxon>Hexapoda</taxon>
        <taxon>Insecta</taxon>
        <taxon>Pterygota</taxon>
        <taxon>Neoptera</taxon>
        <taxon>Endopterygota</taxon>
        <taxon>Hymenoptera</taxon>
        <taxon>Apocrita</taxon>
        <taxon>Aculeata</taxon>
        <taxon>Apoidea</taxon>
        <taxon>Anthophila</taxon>
        <taxon>Halictidae</taxon>
        <taxon>Rophitinae</taxon>
        <taxon>Dufourea</taxon>
    </lineage>
</organism>
<protein>
    <submittedName>
        <fullName evidence="1">Uncharacterized protein</fullName>
    </submittedName>
</protein>
<accession>A0A154PS33</accession>
<sequence>MNGGTKVARTYQPDIVGLIGGVQVQGNIVRPIDRVTTSRTTLISTEVTEGEEGPHPFRSRASVTYLGVAPRGSSWH</sequence>
<gene>
    <name evidence="1" type="ORF">WN55_06386</name>
</gene>
<evidence type="ECO:0000313" key="2">
    <source>
        <dbReference type="Proteomes" id="UP000076502"/>
    </source>
</evidence>
<proteinExistence type="predicted"/>
<dbReference type="Proteomes" id="UP000076502">
    <property type="component" value="Unassembled WGS sequence"/>
</dbReference>
<dbReference type="EMBL" id="KQ435037">
    <property type="protein sequence ID" value="KZC14154.1"/>
    <property type="molecule type" value="Genomic_DNA"/>
</dbReference>
<reference evidence="1 2" key="1">
    <citation type="submission" date="2015-07" db="EMBL/GenBank/DDBJ databases">
        <title>The genome of Dufourea novaeangliae.</title>
        <authorList>
            <person name="Pan H."/>
            <person name="Kapheim K."/>
        </authorList>
    </citation>
    <scope>NUCLEOTIDE SEQUENCE [LARGE SCALE GENOMIC DNA]</scope>
    <source>
        <strain evidence="1">0120121106</strain>
        <tissue evidence="1">Whole body</tissue>
    </source>
</reference>
<dbReference type="AlphaFoldDB" id="A0A154PS33"/>
<keyword evidence="2" id="KW-1185">Reference proteome</keyword>